<keyword evidence="2" id="KW-1185">Reference proteome</keyword>
<dbReference type="OrthoDB" id="9944631at2"/>
<dbReference type="EMBL" id="MBTF01000035">
    <property type="protein sequence ID" value="OOQ57836.1"/>
    <property type="molecule type" value="Genomic_DNA"/>
</dbReference>
<gene>
    <name evidence="1" type="ORF">BC343_13735</name>
</gene>
<name>A0A1S9PA23_9SPHI</name>
<dbReference type="Proteomes" id="UP000189739">
    <property type="component" value="Unassembled WGS sequence"/>
</dbReference>
<protein>
    <submittedName>
        <fullName evidence="1">Uncharacterized protein</fullName>
    </submittedName>
</protein>
<evidence type="ECO:0000313" key="2">
    <source>
        <dbReference type="Proteomes" id="UP000189739"/>
    </source>
</evidence>
<proteinExistence type="predicted"/>
<dbReference type="AlphaFoldDB" id="A0A1S9PA23"/>
<organism evidence="1 2">
    <name type="scientific">Mucilaginibacter pedocola</name>
    <dbReference type="NCBI Taxonomy" id="1792845"/>
    <lineage>
        <taxon>Bacteria</taxon>
        <taxon>Pseudomonadati</taxon>
        <taxon>Bacteroidota</taxon>
        <taxon>Sphingobacteriia</taxon>
        <taxon>Sphingobacteriales</taxon>
        <taxon>Sphingobacteriaceae</taxon>
        <taxon>Mucilaginibacter</taxon>
    </lineage>
</organism>
<dbReference type="RefSeq" id="WP_078350442.1">
    <property type="nucleotide sequence ID" value="NZ_MBTF01000035.1"/>
</dbReference>
<reference evidence="1 2" key="1">
    <citation type="submission" date="2016-07" db="EMBL/GenBank/DDBJ databases">
        <title>Genomic analysis of zinc-resistant bacterium Mucilaginibacter pedocola TBZ30.</title>
        <authorList>
            <person name="Huang J."/>
            <person name="Tang J."/>
        </authorList>
    </citation>
    <scope>NUCLEOTIDE SEQUENCE [LARGE SCALE GENOMIC DNA]</scope>
    <source>
        <strain evidence="1 2">TBZ30</strain>
    </source>
</reference>
<sequence>MSSIKISDKVIPVTIVDVGQFIRKRGTKADPAFFGSETRSVYHRICEDTVSDQHPLLAVEGIYGVDILKTAVDMIVALVDNEDLHCAGGKILIVLNA</sequence>
<accession>A0A1S9PA23</accession>
<comment type="caution">
    <text evidence="1">The sequence shown here is derived from an EMBL/GenBank/DDBJ whole genome shotgun (WGS) entry which is preliminary data.</text>
</comment>
<evidence type="ECO:0000313" key="1">
    <source>
        <dbReference type="EMBL" id="OOQ57836.1"/>
    </source>
</evidence>